<dbReference type="EMBL" id="JAERRJ010000001">
    <property type="protein sequence ID" value="MBL1073528.1"/>
    <property type="molecule type" value="Genomic_DNA"/>
</dbReference>
<organism evidence="2 3">
    <name type="scientific">Nocardia acididurans</name>
    <dbReference type="NCBI Taxonomy" id="2802282"/>
    <lineage>
        <taxon>Bacteria</taxon>
        <taxon>Bacillati</taxon>
        <taxon>Actinomycetota</taxon>
        <taxon>Actinomycetes</taxon>
        <taxon>Mycobacteriales</taxon>
        <taxon>Nocardiaceae</taxon>
        <taxon>Nocardia</taxon>
    </lineage>
</organism>
<sequence length="405" mass="43932">MPGAQRSRSRLMTMAENASVTQLELFFDLVVVFAFTMVTDAAAHDATPKGLLKALLILMLLWWAWIAYSWLGNVIKADEGIARLAMLVAMGATFVIALTIPEAFHDLPGGWYGPLVFVIAYLVVRFVHLAMFWMASADDPQLRGQVIRWAAGSLTIAGTLLLIGAFNHDNWQIGLWFAALAGDMAWTMIAGNDWRLISASHFAERYGLIIIIALGESIVSIGIGVAGLPVSWPIVVGTLLGLAVSGLLWWAYFDVAALAVEHELHKATGERRIQIARGSYTYWHFPMIAGIIALSLGLKKVLNYVGQDEGHTLRDALHGIPLFCLYGGVAAYLIALVGCKQYATGKISVARLVAAVALLVLIPLASVLPAMAALGLLCGVLVALILWETLRMAEPREEIRHGSHV</sequence>
<proteinExistence type="predicted"/>
<feature type="transmembrane region" description="Helical" evidence="1">
    <location>
        <begin position="280"/>
        <end position="298"/>
    </location>
</feature>
<dbReference type="PANTHER" id="PTHR36840">
    <property type="entry name" value="BLL5714 PROTEIN"/>
    <property type="match status" value="1"/>
</dbReference>
<feature type="transmembrane region" description="Helical" evidence="1">
    <location>
        <begin position="80"/>
        <end position="100"/>
    </location>
</feature>
<name>A0ABS1LYN9_9NOCA</name>
<keyword evidence="1" id="KW-0472">Membrane</keyword>
<gene>
    <name evidence="2" type="ORF">JK358_03900</name>
</gene>
<feature type="transmembrane region" description="Helical" evidence="1">
    <location>
        <begin position="349"/>
        <end position="366"/>
    </location>
</feature>
<protein>
    <submittedName>
        <fullName evidence="2">Low temperature requirement protein A</fullName>
    </submittedName>
</protein>
<feature type="transmembrane region" description="Helical" evidence="1">
    <location>
        <begin position="112"/>
        <end position="134"/>
    </location>
</feature>
<keyword evidence="1" id="KW-1133">Transmembrane helix</keyword>
<evidence type="ECO:0000256" key="1">
    <source>
        <dbReference type="SAM" id="Phobius"/>
    </source>
</evidence>
<dbReference type="Pfam" id="PF06772">
    <property type="entry name" value="LtrA"/>
    <property type="match status" value="1"/>
</dbReference>
<feature type="transmembrane region" description="Helical" evidence="1">
    <location>
        <begin position="146"/>
        <end position="167"/>
    </location>
</feature>
<feature type="transmembrane region" description="Helical" evidence="1">
    <location>
        <begin position="206"/>
        <end position="228"/>
    </location>
</feature>
<keyword evidence="3" id="KW-1185">Reference proteome</keyword>
<comment type="caution">
    <text evidence="2">The sequence shown here is derived from an EMBL/GenBank/DDBJ whole genome shotgun (WGS) entry which is preliminary data.</text>
</comment>
<dbReference type="Proteomes" id="UP000602198">
    <property type="component" value="Unassembled WGS sequence"/>
</dbReference>
<accession>A0ABS1LYN9</accession>
<reference evidence="2 3" key="1">
    <citation type="submission" date="2021-01" db="EMBL/GenBank/DDBJ databases">
        <title>WGS of actinomycetes isolated from Thailand.</title>
        <authorList>
            <person name="Thawai C."/>
        </authorList>
    </citation>
    <scope>NUCLEOTIDE SEQUENCE [LARGE SCALE GENOMIC DNA]</scope>
    <source>
        <strain evidence="2 3">LPG 2</strain>
    </source>
</reference>
<dbReference type="PANTHER" id="PTHR36840:SF1">
    <property type="entry name" value="BLL5714 PROTEIN"/>
    <property type="match status" value="1"/>
</dbReference>
<evidence type="ECO:0000313" key="2">
    <source>
        <dbReference type="EMBL" id="MBL1073528.1"/>
    </source>
</evidence>
<feature type="transmembrane region" description="Helical" evidence="1">
    <location>
        <begin position="173"/>
        <end position="194"/>
    </location>
</feature>
<dbReference type="InterPro" id="IPR010640">
    <property type="entry name" value="Low_temperature_requirement_A"/>
</dbReference>
<feature type="transmembrane region" description="Helical" evidence="1">
    <location>
        <begin position="318"/>
        <end position="337"/>
    </location>
</feature>
<keyword evidence="1" id="KW-0812">Transmembrane</keyword>
<feature type="transmembrane region" description="Helical" evidence="1">
    <location>
        <begin position="234"/>
        <end position="260"/>
    </location>
</feature>
<feature type="transmembrane region" description="Helical" evidence="1">
    <location>
        <begin position="20"/>
        <end position="38"/>
    </location>
</feature>
<feature type="transmembrane region" description="Helical" evidence="1">
    <location>
        <begin position="50"/>
        <end position="68"/>
    </location>
</feature>
<evidence type="ECO:0000313" key="3">
    <source>
        <dbReference type="Proteomes" id="UP000602198"/>
    </source>
</evidence>